<reference evidence="9" key="2">
    <citation type="submission" date="2024-06" db="EMBL/GenBank/DDBJ databases">
        <authorList>
            <person name="Li S."/>
        </authorList>
    </citation>
    <scope>NUCLEOTIDE SEQUENCE</scope>
    <source>
        <strain evidence="9">SR10</strain>
    </source>
</reference>
<evidence type="ECO:0000313" key="8">
    <source>
        <dbReference type="EMBL" id="MEI2455518.1"/>
    </source>
</evidence>
<dbReference type="Pfam" id="PF02534">
    <property type="entry name" value="T4SS-DNA_transf"/>
    <property type="match status" value="1"/>
</dbReference>
<dbReference type="EMBL" id="JBANDL010000002">
    <property type="protein sequence ID" value="MEI2455518.1"/>
    <property type="molecule type" value="Genomic_DNA"/>
</dbReference>
<keyword evidence="6 7" id="KW-0472">Membrane</keyword>
<evidence type="ECO:0000313" key="9">
    <source>
        <dbReference type="EMBL" id="XCO74432.1"/>
    </source>
</evidence>
<accession>A0AAU8MTH7</accession>
<dbReference type="EMBL" id="CP159925">
    <property type="protein sequence ID" value="XCO74432.1"/>
    <property type="molecule type" value="Genomic_DNA"/>
</dbReference>
<evidence type="ECO:0000313" key="10">
    <source>
        <dbReference type="Proteomes" id="UP001387215"/>
    </source>
</evidence>
<protein>
    <submittedName>
        <fullName evidence="9">Type IV secretory system conjugative DNA transfer family protein</fullName>
    </submittedName>
</protein>
<dbReference type="InterPro" id="IPR003688">
    <property type="entry name" value="TraG/VirD4"/>
</dbReference>
<dbReference type="PANTHER" id="PTHR37937:SF1">
    <property type="entry name" value="CONJUGATIVE TRANSFER: DNA TRANSPORT"/>
    <property type="match status" value="1"/>
</dbReference>
<sequence length="559" mass="62369">MKGKLIFALAILVLVLAAGTYLSGYVTLMLMKIDTAALKWSTYLDYLKVLDLPQYKPYAGKIKAGGFIGYGAPLIGYLVLVALMLKPQKKSMHGDARFAKAGDLSAKGMFKSSPTSIVVGKFNGQLVQLSGQQFVILAAPTRSGKGVGIVIPNLLNYQGSMVVLDIKQENFDLTSGWRSQQGQEIFLFNPFAEDRRTHRWNPLTYVSNDPAFRVSDLMSIAAMLYPDGSDDQKFWVSQARNAFMAFTLYLFEAYDDAQKVGFPFATAPTLGAVYRLSSGDGKSELKPFLKGLSERPFLSSNAKSAFANMLSQADETFASILGTFKEPLNPWINPVLDAATATDDFLLTDLRKKKMTIYVGIQPNKLAESRLIVNLFFSQIINLNTRELPQNNPELKHQCLLLMDEFTSIGKVDIIASAVSYMAGYNIRLLPIIQSMSQLDATYGKDVSRTIITNHALQIIYAPREQQDANDYSEMLGYTTVRKENITRGKEVSRSESEERRALMLPQELKAMGFDTEVFLYEGIPHPVKCDKIKYYQDKLFTQRLLPKVTVPVLDIKVG</sequence>
<evidence type="ECO:0000256" key="1">
    <source>
        <dbReference type="ARBA" id="ARBA00004651"/>
    </source>
</evidence>
<dbReference type="RefSeq" id="WP_064749432.1">
    <property type="nucleotide sequence ID" value="NZ_CP159925.1"/>
</dbReference>
<evidence type="ECO:0000256" key="6">
    <source>
        <dbReference type="ARBA" id="ARBA00023136"/>
    </source>
</evidence>
<dbReference type="AlphaFoldDB" id="A0AAU8MTH7"/>
<dbReference type="PANTHER" id="PTHR37937">
    <property type="entry name" value="CONJUGATIVE TRANSFER: DNA TRANSPORT"/>
    <property type="match status" value="1"/>
</dbReference>
<keyword evidence="5 7" id="KW-1133">Transmembrane helix</keyword>
<dbReference type="InterPro" id="IPR051539">
    <property type="entry name" value="T4SS-coupling_protein"/>
</dbReference>
<dbReference type="Gene3D" id="3.40.50.300">
    <property type="entry name" value="P-loop containing nucleotide triphosphate hydrolases"/>
    <property type="match status" value="1"/>
</dbReference>
<evidence type="ECO:0000256" key="2">
    <source>
        <dbReference type="ARBA" id="ARBA00008806"/>
    </source>
</evidence>
<proteinExistence type="inferred from homology"/>
<reference evidence="8 10" key="1">
    <citation type="submission" date="2024-02" db="EMBL/GenBank/DDBJ databases">
        <title>Lysobacter Genome Sequencing and Mining.</title>
        <authorList>
            <person name="Bierman J."/>
            <person name="Walker M.C."/>
        </authorList>
    </citation>
    <scope>NUCLEOTIDE SEQUENCE [LARGE SCALE GENOMIC DNA]</scope>
    <source>
        <strain evidence="8 10">PB6250</strain>
    </source>
</reference>
<evidence type="ECO:0000256" key="3">
    <source>
        <dbReference type="ARBA" id="ARBA00022475"/>
    </source>
</evidence>
<dbReference type="InterPro" id="IPR027417">
    <property type="entry name" value="P-loop_NTPase"/>
</dbReference>
<organism evidence="9">
    <name type="scientific">Lysobacter firmicutimachus</name>
    <dbReference type="NCBI Taxonomy" id="1792846"/>
    <lineage>
        <taxon>Bacteria</taxon>
        <taxon>Pseudomonadati</taxon>
        <taxon>Pseudomonadota</taxon>
        <taxon>Gammaproteobacteria</taxon>
        <taxon>Lysobacterales</taxon>
        <taxon>Lysobacteraceae</taxon>
        <taxon>Lysobacter</taxon>
    </lineage>
</organism>
<evidence type="ECO:0000256" key="7">
    <source>
        <dbReference type="SAM" id="Phobius"/>
    </source>
</evidence>
<dbReference type="GO" id="GO:0005886">
    <property type="term" value="C:plasma membrane"/>
    <property type="evidence" value="ECO:0007669"/>
    <property type="project" value="UniProtKB-SubCell"/>
</dbReference>
<gene>
    <name evidence="9" type="ORF">ABU614_18930</name>
    <name evidence="8" type="ORF">V2J18_12575</name>
</gene>
<comment type="subcellular location">
    <subcellularLocation>
        <location evidence="1">Cell membrane</location>
        <topology evidence="1">Multi-pass membrane protein</topology>
    </subcellularLocation>
</comment>
<dbReference type="CDD" id="cd01127">
    <property type="entry name" value="TrwB_TraG_TraD_VirD4"/>
    <property type="match status" value="1"/>
</dbReference>
<keyword evidence="4 7" id="KW-0812">Transmembrane</keyword>
<evidence type="ECO:0000256" key="4">
    <source>
        <dbReference type="ARBA" id="ARBA00022692"/>
    </source>
</evidence>
<evidence type="ECO:0000256" key="5">
    <source>
        <dbReference type="ARBA" id="ARBA00022989"/>
    </source>
</evidence>
<keyword evidence="10" id="KW-1185">Reference proteome</keyword>
<feature type="transmembrane region" description="Helical" evidence="7">
    <location>
        <begin position="67"/>
        <end position="85"/>
    </location>
</feature>
<dbReference type="Proteomes" id="UP001387215">
    <property type="component" value="Unassembled WGS sequence"/>
</dbReference>
<name>A0AAU8MTH7_9GAMM</name>
<comment type="similarity">
    <text evidence="2">Belongs to the VirD4/TraG family.</text>
</comment>
<dbReference type="SUPFAM" id="SSF52540">
    <property type="entry name" value="P-loop containing nucleoside triphosphate hydrolases"/>
    <property type="match status" value="1"/>
</dbReference>
<keyword evidence="3" id="KW-1003">Cell membrane</keyword>